<dbReference type="AlphaFoldDB" id="A0A853G0R1"/>
<reference evidence="1 2" key="1">
    <citation type="submission" date="2020-07" db="EMBL/GenBank/DDBJ databases">
        <title>Taxonomic revisions and descriptions of new bacterial species based on genomic comparisons in the high-G+C-content subgroup of the family Alcaligenaceae.</title>
        <authorList>
            <person name="Szabo A."/>
            <person name="Felfoldi T."/>
        </authorList>
    </citation>
    <scope>NUCLEOTIDE SEQUENCE [LARGE SCALE GENOMIC DNA]</scope>
    <source>
        <strain evidence="1 2">LMG 24012</strain>
    </source>
</reference>
<dbReference type="EMBL" id="JACCEM010000022">
    <property type="protein sequence ID" value="NYT51945.1"/>
    <property type="molecule type" value="Genomic_DNA"/>
</dbReference>
<comment type="caution">
    <text evidence="1">The sequence shown here is derived from an EMBL/GenBank/DDBJ whole genome shotgun (WGS) entry which is preliminary data.</text>
</comment>
<keyword evidence="2" id="KW-1185">Reference proteome</keyword>
<evidence type="ECO:0000313" key="1">
    <source>
        <dbReference type="EMBL" id="NYT51945.1"/>
    </source>
</evidence>
<sequence>MNSINPQNNPKSPSAGTVQRYKAAFMQRVADHVRLSYTRWTAGTVSAERA</sequence>
<dbReference type="RefSeq" id="WP_180158616.1">
    <property type="nucleotide sequence ID" value="NZ_JACCEM010000022.1"/>
</dbReference>
<name>A0A853G0R1_9BURK</name>
<gene>
    <name evidence="1" type="ORF">H0A72_21785</name>
</gene>
<evidence type="ECO:0000313" key="2">
    <source>
        <dbReference type="Proteomes" id="UP000559809"/>
    </source>
</evidence>
<protein>
    <submittedName>
        <fullName evidence="1">Uncharacterized protein</fullName>
    </submittedName>
</protein>
<organism evidence="1 2">
    <name type="scientific">Parapusillimonas granuli</name>
    <dbReference type="NCBI Taxonomy" id="380911"/>
    <lineage>
        <taxon>Bacteria</taxon>
        <taxon>Pseudomonadati</taxon>
        <taxon>Pseudomonadota</taxon>
        <taxon>Betaproteobacteria</taxon>
        <taxon>Burkholderiales</taxon>
        <taxon>Alcaligenaceae</taxon>
        <taxon>Parapusillimonas</taxon>
    </lineage>
</organism>
<accession>A0A853G0R1</accession>
<proteinExistence type="predicted"/>
<dbReference type="Proteomes" id="UP000559809">
    <property type="component" value="Unassembled WGS sequence"/>
</dbReference>